<name>G0TRH3_TRYVY</name>
<feature type="non-terminal residue" evidence="3">
    <location>
        <position position="1"/>
    </location>
</feature>
<dbReference type="GO" id="GO:0006401">
    <property type="term" value="P:RNA catabolic process"/>
    <property type="evidence" value="ECO:0007669"/>
    <property type="project" value="TreeGrafter"/>
</dbReference>
<protein>
    <recommendedName>
        <fullName evidence="2">Ribonuclease H2 subunit B wHTH domain-containing protein</fullName>
    </recommendedName>
</protein>
<dbReference type="VEuPathDB" id="TriTrypDB:TvY486_0101850"/>
<dbReference type="Gene3D" id="2.20.25.530">
    <property type="match status" value="1"/>
</dbReference>
<dbReference type="AlphaFoldDB" id="G0TRH3"/>
<dbReference type="GO" id="GO:0005654">
    <property type="term" value="C:nucleoplasm"/>
    <property type="evidence" value="ECO:0007669"/>
    <property type="project" value="TreeGrafter"/>
</dbReference>
<accession>G0TRH3</accession>
<reference evidence="3" key="1">
    <citation type="journal article" date="2012" name="Proc. Natl. Acad. Sci. U.S.A.">
        <title>Antigenic diversity is generated by distinct evolutionary mechanisms in African trypanosome species.</title>
        <authorList>
            <person name="Jackson A.P."/>
            <person name="Berry A."/>
            <person name="Aslett M."/>
            <person name="Allison H.C."/>
            <person name="Burton P."/>
            <person name="Vavrova-Anderson J."/>
            <person name="Brown R."/>
            <person name="Browne H."/>
            <person name="Corton N."/>
            <person name="Hauser H."/>
            <person name="Gamble J."/>
            <person name="Gilderthorp R."/>
            <person name="Marcello L."/>
            <person name="McQuillan J."/>
            <person name="Otto T.D."/>
            <person name="Quail M.A."/>
            <person name="Sanders M.J."/>
            <person name="van Tonder A."/>
            <person name="Ginger M.L."/>
            <person name="Field M.C."/>
            <person name="Barry J.D."/>
            <person name="Hertz-Fowler C."/>
            <person name="Berriman M."/>
        </authorList>
    </citation>
    <scope>NUCLEOTIDE SEQUENCE</scope>
    <source>
        <strain evidence="3">Y486</strain>
    </source>
</reference>
<dbReference type="PANTHER" id="PTHR13383:SF11">
    <property type="entry name" value="RIBONUCLEASE H2 SUBUNIT B"/>
    <property type="match status" value="1"/>
</dbReference>
<dbReference type="EMBL" id="HE573017">
    <property type="protein sequence ID" value="CCC46537.1"/>
    <property type="molecule type" value="Genomic_DNA"/>
</dbReference>
<organism evidence="3">
    <name type="scientific">Trypanosoma vivax (strain Y486)</name>
    <dbReference type="NCBI Taxonomy" id="1055687"/>
    <lineage>
        <taxon>Eukaryota</taxon>
        <taxon>Discoba</taxon>
        <taxon>Euglenozoa</taxon>
        <taxon>Kinetoplastea</taxon>
        <taxon>Metakinetoplastina</taxon>
        <taxon>Trypanosomatida</taxon>
        <taxon>Trypanosomatidae</taxon>
        <taxon>Trypanosoma</taxon>
        <taxon>Duttonella</taxon>
    </lineage>
</organism>
<feature type="compositionally biased region" description="Basic and acidic residues" evidence="1">
    <location>
        <begin position="123"/>
        <end position="136"/>
    </location>
</feature>
<dbReference type="Pfam" id="PF09468">
    <property type="entry name" value="RNase_H2-Ydr279"/>
    <property type="match status" value="1"/>
</dbReference>
<gene>
    <name evidence="3" type="ORF">TVY486_0101850</name>
</gene>
<dbReference type="InterPro" id="IPR040456">
    <property type="entry name" value="RNase_H2_suB"/>
</dbReference>
<sequence length="455" mass="49408">LSFPFLFFSSFPFKKKKWEREREREREREKLKIKPSRTSQSCWCKAWGASGRVGSLLKEVTRKHVVVLPLKLPNLLTAVAPFSVAITVIVVGICTRILFFGFAESFIGPMRSVKTTRSASASERNETSAKLQRRESNPPSRCSSEEAQATNYGAEGDGACKQHLSATVTYDQSDHTVAFRSGDRSCHMMVLPRDVIHCPFGFGHAGGTSGGNHGAGPQTTRIHPGCDFVRIPHPRHGEPALFLCPPLPQEGGSSALPDVALYEVQAQSPPGGFGQTWFVGDTVEPNEDLVVVTPFDVTFLALRQVATHAMKDKFLSAEDLIMGTSVGKDDKKGGSSWPGWGAALVQCPGLGPAIKTMQSDAVLSRICDVKCVGGDSYYRFSLDKMGAWLREKVRQVSECPALRSLLQLDTHAADGDGKEAVAPPVPLPVSFALVAEYVLQELCSTAAQLCGTRNE</sequence>
<feature type="compositionally biased region" description="Polar residues" evidence="1">
    <location>
        <begin position="113"/>
        <end position="122"/>
    </location>
</feature>
<dbReference type="Gene3D" id="1.10.20.120">
    <property type="match status" value="1"/>
</dbReference>
<feature type="region of interest" description="Disordered" evidence="1">
    <location>
        <begin position="113"/>
        <end position="148"/>
    </location>
</feature>
<evidence type="ECO:0000256" key="1">
    <source>
        <dbReference type="SAM" id="MobiDB-lite"/>
    </source>
</evidence>
<evidence type="ECO:0000259" key="2">
    <source>
        <dbReference type="Pfam" id="PF09468"/>
    </source>
</evidence>
<dbReference type="InterPro" id="IPR019024">
    <property type="entry name" value="RNase_H2_suB_wHTH"/>
</dbReference>
<proteinExistence type="predicted"/>
<feature type="compositionally biased region" description="Polar residues" evidence="1">
    <location>
        <begin position="137"/>
        <end position="148"/>
    </location>
</feature>
<dbReference type="GO" id="GO:0032299">
    <property type="term" value="C:ribonuclease H2 complex"/>
    <property type="evidence" value="ECO:0007669"/>
    <property type="project" value="InterPro"/>
</dbReference>
<evidence type="ECO:0000313" key="3">
    <source>
        <dbReference type="EMBL" id="CCC46537.1"/>
    </source>
</evidence>
<dbReference type="PANTHER" id="PTHR13383">
    <property type="entry name" value="RIBONUCLEASE H2 SUBUNIT B"/>
    <property type="match status" value="1"/>
</dbReference>
<feature type="domain" description="Ribonuclease H2 subunit B wHTH" evidence="2">
    <location>
        <begin position="360"/>
        <end position="399"/>
    </location>
</feature>